<keyword evidence="1" id="KW-0732">Signal</keyword>
<keyword evidence="4" id="KW-1185">Reference proteome</keyword>
<evidence type="ECO:0000313" key="4">
    <source>
        <dbReference type="Proteomes" id="UP001589797"/>
    </source>
</evidence>
<dbReference type="InterPro" id="IPR042095">
    <property type="entry name" value="SUMF_sf"/>
</dbReference>
<dbReference type="Proteomes" id="UP001589797">
    <property type="component" value="Unassembled WGS sequence"/>
</dbReference>
<dbReference type="InterPro" id="IPR005532">
    <property type="entry name" value="SUMF_dom"/>
</dbReference>
<dbReference type="RefSeq" id="WP_382387559.1">
    <property type="nucleotide sequence ID" value="NZ_JBHLWI010000028.1"/>
</dbReference>
<dbReference type="InterPro" id="IPR051043">
    <property type="entry name" value="Sulfatase_Mod_Factor_Kinase"/>
</dbReference>
<comment type="caution">
    <text evidence="3">The sequence shown here is derived from an EMBL/GenBank/DDBJ whole genome shotgun (WGS) entry which is preliminary data.</text>
</comment>
<dbReference type="InterPro" id="IPR016187">
    <property type="entry name" value="CTDL_fold"/>
</dbReference>
<sequence>MKTNLFILFQFALLFPLAMSSQQSVDIPKGMVLIPGNDKIKSFYMDKYEVTIAEFHEFVKATGYVTVAEKIGGTMRTVPGNQWALTEHETWRTHAYYAKKNIGLDMALEESLQNTPVLAMAPEDVLAYAKWAGKRIPTYNEWVHAATAGKSDYPFQYPGSNKIRDVAWYEANTDNYFPETVGTKKPNELGIYDLAGNASELVYSSLKPGEFRIVGGSFVDSKSSCEIGKVANIPVAIDRPLCCLGIRLVKDL</sequence>
<proteinExistence type="predicted"/>
<accession>A0ABV6FT96</accession>
<feature type="domain" description="Sulfatase-modifying factor enzyme-like" evidence="2">
    <location>
        <begin position="39"/>
        <end position="209"/>
    </location>
</feature>
<evidence type="ECO:0000259" key="2">
    <source>
        <dbReference type="Pfam" id="PF03781"/>
    </source>
</evidence>
<evidence type="ECO:0000256" key="1">
    <source>
        <dbReference type="SAM" id="SignalP"/>
    </source>
</evidence>
<evidence type="ECO:0000313" key="3">
    <source>
        <dbReference type="EMBL" id="MFC0263095.1"/>
    </source>
</evidence>
<reference evidence="3 4" key="1">
    <citation type="submission" date="2024-09" db="EMBL/GenBank/DDBJ databases">
        <authorList>
            <person name="Sun Q."/>
            <person name="Mori K."/>
        </authorList>
    </citation>
    <scope>NUCLEOTIDE SEQUENCE [LARGE SCALE GENOMIC DNA]</scope>
    <source>
        <strain evidence="3 4">CCM 7650</strain>
    </source>
</reference>
<feature type="signal peptide" evidence="1">
    <location>
        <begin position="1"/>
        <end position="20"/>
    </location>
</feature>
<feature type="chain" id="PRO_5046594464" evidence="1">
    <location>
        <begin position="21"/>
        <end position="252"/>
    </location>
</feature>
<gene>
    <name evidence="3" type="ORF">ACFFIP_10415</name>
</gene>
<organism evidence="3 4">
    <name type="scientific">Fontibacter flavus</name>
    <dbReference type="NCBI Taxonomy" id="654838"/>
    <lineage>
        <taxon>Bacteria</taxon>
        <taxon>Pseudomonadati</taxon>
        <taxon>Bacteroidota</taxon>
        <taxon>Cytophagia</taxon>
        <taxon>Cytophagales</taxon>
        <taxon>Cyclobacteriaceae</taxon>
        <taxon>Fontibacter</taxon>
    </lineage>
</organism>
<dbReference type="PANTHER" id="PTHR23150">
    <property type="entry name" value="SULFATASE MODIFYING FACTOR 1, 2"/>
    <property type="match status" value="1"/>
</dbReference>
<name>A0ABV6FT96_9BACT</name>
<dbReference type="EMBL" id="JBHLWI010000028">
    <property type="protein sequence ID" value="MFC0263095.1"/>
    <property type="molecule type" value="Genomic_DNA"/>
</dbReference>
<dbReference type="Pfam" id="PF03781">
    <property type="entry name" value="FGE-sulfatase"/>
    <property type="match status" value="1"/>
</dbReference>
<protein>
    <submittedName>
        <fullName evidence="3">Formylglycine-generating enzyme family protein</fullName>
    </submittedName>
</protein>
<dbReference type="PANTHER" id="PTHR23150:SF19">
    <property type="entry name" value="FORMYLGLYCINE-GENERATING ENZYME"/>
    <property type="match status" value="1"/>
</dbReference>
<dbReference type="Gene3D" id="3.90.1580.10">
    <property type="entry name" value="paralog of FGE (formylglycine-generating enzyme)"/>
    <property type="match status" value="1"/>
</dbReference>
<dbReference type="SUPFAM" id="SSF56436">
    <property type="entry name" value="C-type lectin-like"/>
    <property type="match status" value="1"/>
</dbReference>